<proteinExistence type="predicted"/>
<evidence type="ECO:0000313" key="2">
    <source>
        <dbReference type="Proteomes" id="UP001152531"/>
    </source>
</evidence>
<evidence type="ECO:0000313" key="1">
    <source>
        <dbReference type="EMBL" id="CAH6720233.1"/>
    </source>
</evidence>
<comment type="caution">
    <text evidence="1">The sequence shown here is derived from an EMBL/GenBank/DDBJ whole genome shotgun (WGS) entry which is preliminary data.</text>
</comment>
<dbReference type="Proteomes" id="UP001152531">
    <property type="component" value="Unassembled WGS sequence"/>
</dbReference>
<organism evidence="1 2">
    <name type="scientific">[Candida] jaroonii</name>
    <dbReference type="NCBI Taxonomy" id="467808"/>
    <lineage>
        <taxon>Eukaryota</taxon>
        <taxon>Fungi</taxon>
        <taxon>Dikarya</taxon>
        <taxon>Ascomycota</taxon>
        <taxon>Saccharomycotina</taxon>
        <taxon>Pichiomycetes</taxon>
        <taxon>Debaryomycetaceae</taxon>
        <taxon>Yamadazyma</taxon>
    </lineage>
</organism>
<dbReference type="EMBL" id="CALSDN010000003">
    <property type="protein sequence ID" value="CAH6720233.1"/>
    <property type="molecule type" value="Genomic_DNA"/>
</dbReference>
<keyword evidence="2" id="KW-1185">Reference proteome</keyword>
<accession>A0ACA9Y5H2</accession>
<sequence>MKFFSLSVYLSILAVSEAAVKIVTEVKIETVYANGVASSYSSEYSSESSYSSEVYNSTSSDVSYSVDVPTYSEYVPTTTAVILPASTSVPVYTPTSSPTTSTPTTTSIYTPPTSTPTTSTPTTSSTTQKPTTLVSKTSSSAPAATGGSISGGVDKSFAKAILDAHNEKRAEHSAPALEWDDELYQYAANYASSYSCSGSLSHSGGKYGENLAVGYANGPAAVQAWYDEGKNYDYSSASSFDHFTQVIWKSTTKLGCAYKDCSSNNWGKYIICSYDPAGNMIGSGKSNLFE</sequence>
<reference evidence="1" key="1">
    <citation type="submission" date="2022-06" db="EMBL/GenBank/DDBJ databases">
        <authorList>
            <person name="Legras J.-L."/>
            <person name="Devillers H."/>
            <person name="Grondin C."/>
        </authorList>
    </citation>
    <scope>NUCLEOTIDE SEQUENCE</scope>
    <source>
        <strain evidence="1">CLIB 1444</strain>
    </source>
</reference>
<protein>
    <submittedName>
        <fullName evidence="1">Protein Pry1p</fullName>
    </submittedName>
</protein>
<name>A0ACA9Y5H2_9ASCO</name>
<gene>
    <name evidence="1" type="ORF">CLIB1444_03S07360</name>
</gene>